<comment type="cofactor">
    <cofactor evidence="1">
        <name>heme</name>
        <dbReference type="ChEBI" id="CHEBI:30413"/>
    </cofactor>
</comment>
<reference evidence="4 5" key="1">
    <citation type="submission" date="2023-07" db="EMBL/GenBank/DDBJ databases">
        <title>Genomic Encyclopedia of Type Strains, Phase IV (KMG-IV): sequencing the most valuable type-strain genomes for metagenomic binning, comparative biology and taxonomic classification.</title>
        <authorList>
            <person name="Goeker M."/>
        </authorList>
    </citation>
    <scope>NUCLEOTIDE SEQUENCE [LARGE SCALE GENOMIC DNA]</scope>
    <source>
        <strain evidence="4 5">DSM 1277</strain>
    </source>
</reference>
<keyword evidence="3" id="KW-0503">Monooxygenase</keyword>
<gene>
    <name evidence="4" type="ORF">J2S76_001123</name>
</gene>
<evidence type="ECO:0000256" key="3">
    <source>
        <dbReference type="RuleBase" id="RU000461"/>
    </source>
</evidence>
<sequence length="425" mass="47804">MSTDATAFPVLEDFDPFSQEFLSNPVPTIKRAQQECPVFYYPPLRMWVVTKYDDICRAARDFETFSSKATAYVPPPDDLRANIPEDFIADHFISLDPPEHTSDRTAVARQFLPRELQKQEPVIRAIANRLIDGFIAKGSCDFMQEFCYPLSLNVIINLLGVPPERADDYRIWTEDLFSVLTPKTKDAVTKPMSEEERRERWTRLAASQAFFEEFVAERARCPMGDLTSQILEVKDKATGEQAMPIPRIVRKIHELVAAGNDTTANLMGLMLIYLTAHAAERAQVSADPALLSNVVEETLRLRGTSPGLFRITTRAVELGGAHIPEGALVWLLFIGGGVDESHFPDSEKWDIHRPNRDKHLAFGHGRHACLGNPLARLEARVAFEELLRRIPDIRVTPGQTVEYLPVMTVTTINHLRAEWTVAAAG</sequence>
<dbReference type="InterPro" id="IPR002397">
    <property type="entry name" value="Cyt_P450_B"/>
</dbReference>
<organism evidence="4 5">
    <name type="scientific">Ancylobacter vacuolatus</name>
    <dbReference type="NCBI Taxonomy" id="223389"/>
    <lineage>
        <taxon>Bacteria</taxon>
        <taxon>Pseudomonadati</taxon>
        <taxon>Pseudomonadota</taxon>
        <taxon>Alphaproteobacteria</taxon>
        <taxon>Hyphomicrobiales</taxon>
        <taxon>Xanthobacteraceae</taxon>
        <taxon>Ancylobacter</taxon>
    </lineage>
</organism>
<evidence type="ECO:0000256" key="2">
    <source>
        <dbReference type="ARBA" id="ARBA00010617"/>
    </source>
</evidence>
<protein>
    <submittedName>
        <fullName evidence="4">Cytochrome P450</fullName>
    </submittedName>
</protein>
<comment type="similarity">
    <text evidence="2 3">Belongs to the cytochrome P450 family.</text>
</comment>
<name>A0ABU0DED9_9HYPH</name>
<keyword evidence="3" id="KW-0479">Metal-binding</keyword>
<keyword evidence="3" id="KW-0349">Heme</keyword>
<keyword evidence="5" id="KW-1185">Reference proteome</keyword>
<comment type="caution">
    <text evidence="4">The sequence shown here is derived from an EMBL/GenBank/DDBJ whole genome shotgun (WGS) entry which is preliminary data.</text>
</comment>
<dbReference type="EMBL" id="JAUSUH010000002">
    <property type="protein sequence ID" value="MDQ0346706.1"/>
    <property type="molecule type" value="Genomic_DNA"/>
</dbReference>
<dbReference type="Proteomes" id="UP001238467">
    <property type="component" value="Unassembled WGS sequence"/>
</dbReference>
<dbReference type="InterPro" id="IPR017972">
    <property type="entry name" value="Cyt_P450_CS"/>
</dbReference>
<dbReference type="PRINTS" id="PR00359">
    <property type="entry name" value="BP450"/>
</dbReference>
<dbReference type="PANTHER" id="PTHR46696">
    <property type="entry name" value="P450, PUTATIVE (EUROFUNG)-RELATED"/>
    <property type="match status" value="1"/>
</dbReference>
<dbReference type="PRINTS" id="PR00385">
    <property type="entry name" value="P450"/>
</dbReference>
<accession>A0ABU0DED9</accession>
<dbReference type="InterPro" id="IPR001128">
    <property type="entry name" value="Cyt_P450"/>
</dbReference>
<dbReference type="PROSITE" id="PS00086">
    <property type="entry name" value="CYTOCHROME_P450"/>
    <property type="match status" value="1"/>
</dbReference>
<keyword evidence="3" id="KW-0408">Iron</keyword>
<keyword evidence="3" id="KW-0560">Oxidoreductase</keyword>
<dbReference type="SUPFAM" id="SSF48264">
    <property type="entry name" value="Cytochrome P450"/>
    <property type="match status" value="1"/>
</dbReference>
<dbReference type="Pfam" id="PF00067">
    <property type="entry name" value="p450"/>
    <property type="match status" value="1"/>
</dbReference>
<dbReference type="InterPro" id="IPR036396">
    <property type="entry name" value="Cyt_P450_sf"/>
</dbReference>
<dbReference type="PANTHER" id="PTHR46696:SF6">
    <property type="entry name" value="P450, PUTATIVE (EUROFUNG)-RELATED"/>
    <property type="match status" value="1"/>
</dbReference>
<dbReference type="Gene3D" id="1.10.630.10">
    <property type="entry name" value="Cytochrome P450"/>
    <property type="match status" value="1"/>
</dbReference>
<evidence type="ECO:0000256" key="1">
    <source>
        <dbReference type="ARBA" id="ARBA00001971"/>
    </source>
</evidence>
<dbReference type="RefSeq" id="WP_307058321.1">
    <property type="nucleotide sequence ID" value="NZ_JAUSUH010000002.1"/>
</dbReference>
<proteinExistence type="inferred from homology"/>
<evidence type="ECO:0000313" key="4">
    <source>
        <dbReference type="EMBL" id="MDQ0346706.1"/>
    </source>
</evidence>
<evidence type="ECO:0000313" key="5">
    <source>
        <dbReference type="Proteomes" id="UP001238467"/>
    </source>
</evidence>